<evidence type="ECO:0000256" key="1">
    <source>
        <dbReference type="SAM" id="MobiDB-lite"/>
    </source>
</evidence>
<dbReference type="EMBL" id="VSRR010000554">
    <property type="protein sequence ID" value="MPC17010.1"/>
    <property type="molecule type" value="Genomic_DNA"/>
</dbReference>
<feature type="compositionally biased region" description="Basic residues" evidence="1">
    <location>
        <begin position="120"/>
        <end position="133"/>
    </location>
</feature>
<evidence type="ECO:0000313" key="3">
    <source>
        <dbReference type="Proteomes" id="UP000324222"/>
    </source>
</evidence>
<accession>A0A5B7D6U6</accession>
<comment type="caution">
    <text evidence="2">The sequence shown here is derived from an EMBL/GenBank/DDBJ whole genome shotgun (WGS) entry which is preliminary data.</text>
</comment>
<dbReference type="Proteomes" id="UP000324222">
    <property type="component" value="Unassembled WGS sequence"/>
</dbReference>
<name>A0A5B7D6U6_PORTR</name>
<sequence length="164" mass="18128">MVSLEVKQSLGQPASHRLSLYQPVHQYILTTHILFGLTLNTVDLWCPSHTPLQLHDCQEIVGWELSQSTHHVPPHILLVARSAASRDLRLGGACPAPHPSLPLCLTPSLHRPAPALSAPTRHHHASPHQHFSPHTRSATQRVNIYLQTPMDEGGHPSFCVSLLH</sequence>
<keyword evidence="3" id="KW-1185">Reference proteome</keyword>
<feature type="region of interest" description="Disordered" evidence="1">
    <location>
        <begin position="115"/>
        <end position="137"/>
    </location>
</feature>
<dbReference type="AlphaFoldDB" id="A0A5B7D6U6"/>
<organism evidence="2 3">
    <name type="scientific">Portunus trituberculatus</name>
    <name type="common">Swimming crab</name>
    <name type="synonym">Neptunus trituberculatus</name>
    <dbReference type="NCBI Taxonomy" id="210409"/>
    <lineage>
        <taxon>Eukaryota</taxon>
        <taxon>Metazoa</taxon>
        <taxon>Ecdysozoa</taxon>
        <taxon>Arthropoda</taxon>
        <taxon>Crustacea</taxon>
        <taxon>Multicrustacea</taxon>
        <taxon>Malacostraca</taxon>
        <taxon>Eumalacostraca</taxon>
        <taxon>Eucarida</taxon>
        <taxon>Decapoda</taxon>
        <taxon>Pleocyemata</taxon>
        <taxon>Brachyura</taxon>
        <taxon>Eubrachyura</taxon>
        <taxon>Portunoidea</taxon>
        <taxon>Portunidae</taxon>
        <taxon>Portuninae</taxon>
        <taxon>Portunus</taxon>
    </lineage>
</organism>
<proteinExistence type="predicted"/>
<reference evidence="2 3" key="1">
    <citation type="submission" date="2019-05" db="EMBL/GenBank/DDBJ databases">
        <title>Another draft genome of Portunus trituberculatus and its Hox gene families provides insights of decapod evolution.</title>
        <authorList>
            <person name="Jeong J.-H."/>
            <person name="Song I."/>
            <person name="Kim S."/>
            <person name="Choi T."/>
            <person name="Kim D."/>
            <person name="Ryu S."/>
            <person name="Kim W."/>
        </authorList>
    </citation>
    <scope>NUCLEOTIDE SEQUENCE [LARGE SCALE GENOMIC DNA]</scope>
    <source>
        <tissue evidence="2">Muscle</tissue>
    </source>
</reference>
<evidence type="ECO:0000313" key="2">
    <source>
        <dbReference type="EMBL" id="MPC17010.1"/>
    </source>
</evidence>
<gene>
    <name evidence="2" type="ORF">E2C01_009854</name>
</gene>
<protein>
    <submittedName>
        <fullName evidence="2">Uncharacterized protein</fullName>
    </submittedName>
</protein>